<dbReference type="Proteomes" id="UP000324222">
    <property type="component" value="Unassembled WGS sequence"/>
</dbReference>
<evidence type="ECO:0000313" key="2">
    <source>
        <dbReference type="Proteomes" id="UP000324222"/>
    </source>
</evidence>
<protein>
    <submittedName>
        <fullName evidence="1">Uncharacterized protein</fullName>
    </submittedName>
</protein>
<organism evidence="1 2">
    <name type="scientific">Portunus trituberculatus</name>
    <name type="common">Swimming crab</name>
    <name type="synonym">Neptunus trituberculatus</name>
    <dbReference type="NCBI Taxonomy" id="210409"/>
    <lineage>
        <taxon>Eukaryota</taxon>
        <taxon>Metazoa</taxon>
        <taxon>Ecdysozoa</taxon>
        <taxon>Arthropoda</taxon>
        <taxon>Crustacea</taxon>
        <taxon>Multicrustacea</taxon>
        <taxon>Malacostraca</taxon>
        <taxon>Eumalacostraca</taxon>
        <taxon>Eucarida</taxon>
        <taxon>Decapoda</taxon>
        <taxon>Pleocyemata</taxon>
        <taxon>Brachyura</taxon>
        <taxon>Eubrachyura</taxon>
        <taxon>Portunoidea</taxon>
        <taxon>Portunidae</taxon>
        <taxon>Portuninae</taxon>
        <taxon>Portunus</taxon>
    </lineage>
</organism>
<evidence type="ECO:0000313" key="1">
    <source>
        <dbReference type="EMBL" id="MPC72841.1"/>
    </source>
</evidence>
<comment type="caution">
    <text evidence="1">The sequence shown here is derived from an EMBL/GenBank/DDBJ whole genome shotgun (WGS) entry which is preliminary data.</text>
</comment>
<name>A0A5B7HJ22_PORTR</name>
<sequence>MSSPTSSRPASVSASRAITRWTQTSAWSSVRTGAPAAAVVRTVHSCMISWTATFASVMLRRAPALEHFPMPRRALTSTVAPPVSWTMSAPRVILL</sequence>
<reference evidence="1 2" key="1">
    <citation type="submission" date="2019-05" db="EMBL/GenBank/DDBJ databases">
        <title>Another draft genome of Portunus trituberculatus and its Hox gene families provides insights of decapod evolution.</title>
        <authorList>
            <person name="Jeong J.-H."/>
            <person name="Song I."/>
            <person name="Kim S."/>
            <person name="Choi T."/>
            <person name="Kim D."/>
            <person name="Ryu S."/>
            <person name="Kim W."/>
        </authorList>
    </citation>
    <scope>NUCLEOTIDE SEQUENCE [LARGE SCALE GENOMIC DNA]</scope>
    <source>
        <tissue evidence="1">Muscle</tissue>
    </source>
</reference>
<keyword evidence="2" id="KW-1185">Reference proteome</keyword>
<dbReference type="EMBL" id="VSRR010035529">
    <property type="protein sequence ID" value="MPC72841.1"/>
    <property type="molecule type" value="Genomic_DNA"/>
</dbReference>
<proteinExistence type="predicted"/>
<gene>
    <name evidence="1" type="ORF">E2C01_067155</name>
</gene>
<accession>A0A5B7HJ22</accession>
<dbReference type="AlphaFoldDB" id="A0A5B7HJ22"/>